<dbReference type="Proteomes" id="UP000236291">
    <property type="component" value="Unassembled WGS sequence"/>
</dbReference>
<comment type="caution">
    <text evidence="1">The sequence shown here is derived from an EMBL/GenBank/DDBJ whole genome shotgun (WGS) entry which is preliminary data.</text>
</comment>
<proteinExistence type="predicted"/>
<evidence type="ECO:0000313" key="1">
    <source>
        <dbReference type="EMBL" id="PNX82852.1"/>
    </source>
</evidence>
<name>A0A2K3LWD9_TRIPR</name>
<dbReference type="EMBL" id="ASHM01042848">
    <property type="protein sequence ID" value="PNX82852.1"/>
    <property type="molecule type" value="Genomic_DNA"/>
</dbReference>
<gene>
    <name evidence="1" type="ORF">L195_g038888</name>
</gene>
<reference evidence="1 2" key="2">
    <citation type="journal article" date="2017" name="Front. Plant Sci.">
        <title>Gene Classification and Mining of Molecular Markers Useful in Red Clover (Trifolium pratense) Breeding.</title>
        <authorList>
            <person name="Istvanek J."/>
            <person name="Dluhosova J."/>
            <person name="Dluhos P."/>
            <person name="Patkova L."/>
            <person name="Nedelnik J."/>
            <person name="Repkova J."/>
        </authorList>
    </citation>
    <scope>NUCLEOTIDE SEQUENCE [LARGE SCALE GENOMIC DNA]</scope>
    <source>
        <strain evidence="2">cv. Tatra</strain>
        <tissue evidence="1">Young leaves</tissue>
    </source>
</reference>
<protein>
    <submittedName>
        <fullName evidence="1">Putative NBS resistance protein</fullName>
    </submittedName>
</protein>
<reference evidence="1 2" key="1">
    <citation type="journal article" date="2014" name="Am. J. Bot.">
        <title>Genome assembly and annotation for red clover (Trifolium pratense; Fabaceae).</title>
        <authorList>
            <person name="Istvanek J."/>
            <person name="Jaros M."/>
            <person name="Krenek A."/>
            <person name="Repkova J."/>
        </authorList>
    </citation>
    <scope>NUCLEOTIDE SEQUENCE [LARGE SCALE GENOMIC DNA]</scope>
    <source>
        <strain evidence="2">cv. Tatra</strain>
        <tissue evidence="1">Young leaves</tissue>
    </source>
</reference>
<dbReference type="AlphaFoldDB" id="A0A2K3LWD9"/>
<organism evidence="1 2">
    <name type="scientific">Trifolium pratense</name>
    <name type="common">Red clover</name>
    <dbReference type="NCBI Taxonomy" id="57577"/>
    <lineage>
        <taxon>Eukaryota</taxon>
        <taxon>Viridiplantae</taxon>
        <taxon>Streptophyta</taxon>
        <taxon>Embryophyta</taxon>
        <taxon>Tracheophyta</taxon>
        <taxon>Spermatophyta</taxon>
        <taxon>Magnoliopsida</taxon>
        <taxon>eudicotyledons</taxon>
        <taxon>Gunneridae</taxon>
        <taxon>Pentapetalae</taxon>
        <taxon>rosids</taxon>
        <taxon>fabids</taxon>
        <taxon>Fabales</taxon>
        <taxon>Fabaceae</taxon>
        <taxon>Papilionoideae</taxon>
        <taxon>50 kb inversion clade</taxon>
        <taxon>NPAAA clade</taxon>
        <taxon>Hologalegina</taxon>
        <taxon>IRL clade</taxon>
        <taxon>Trifolieae</taxon>
        <taxon>Trifolium</taxon>
    </lineage>
</organism>
<accession>A0A2K3LWD9</accession>
<evidence type="ECO:0000313" key="2">
    <source>
        <dbReference type="Proteomes" id="UP000236291"/>
    </source>
</evidence>
<sequence>MATLTPAIPPKPKTFEQALSNQEEASLFSPLPKPTFRGESICIKITQEQYQKGVDECKNHLIANLVDVDLSQRVFDDIMVERDRHSFYVDIKYEKLPEFCLHCQTICHAIHSCKKLHPQVQENNDIPQKVKRIAKSAGQPYHTCSKGAPPHMLL</sequence>